<sequence length="91" mass="10539">MTRKTRRRTGIIKAIDNIVDELKELADDMLDRAGDVERDVRDTICRAVKCEDDDHDERTRDDELAELRAVLVRLTQKVDELSSRQESPQVS</sequence>
<dbReference type="AlphaFoldDB" id="A0A1G6VW26"/>
<dbReference type="STRING" id="1271860.SAMN05216174_11393"/>
<evidence type="ECO:0000256" key="1">
    <source>
        <dbReference type="SAM" id="Coils"/>
    </source>
</evidence>
<dbReference type="RefSeq" id="WP_091454953.1">
    <property type="nucleotide sequence ID" value="NZ_FMZZ01000013.1"/>
</dbReference>
<proteinExistence type="predicted"/>
<dbReference type="OrthoDB" id="9956098at2"/>
<gene>
    <name evidence="2" type="ORF">SAMN05216174_11393</name>
</gene>
<dbReference type="EMBL" id="FMZZ01000013">
    <property type="protein sequence ID" value="SDD57015.1"/>
    <property type="molecule type" value="Genomic_DNA"/>
</dbReference>
<evidence type="ECO:0000313" key="2">
    <source>
        <dbReference type="EMBL" id="SDD57015.1"/>
    </source>
</evidence>
<protein>
    <submittedName>
        <fullName evidence="2">Uncharacterized protein</fullName>
    </submittedName>
</protein>
<feature type="coiled-coil region" evidence="1">
    <location>
        <begin position="12"/>
        <end position="39"/>
    </location>
</feature>
<reference evidence="3" key="1">
    <citation type="submission" date="2016-10" db="EMBL/GenBank/DDBJ databases">
        <authorList>
            <person name="Varghese N."/>
            <person name="Submissions S."/>
        </authorList>
    </citation>
    <scope>NUCLEOTIDE SEQUENCE [LARGE SCALE GENOMIC DNA]</scope>
    <source>
        <strain evidence="3">IBRC-M 10403</strain>
    </source>
</reference>
<name>A0A1G6VW26_9PSEU</name>
<accession>A0A1G6VW26</accession>
<keyword evidence="3" id="KW-1185">Reference proteome</keyword>
<keyword evidence="1" id="KW-0175">Coiled coil</keyword>
<evidence type="ECO:0000313" key="3">
    <source>
        <dbReference type="Proteomes" id="UP000199501"/>
    </source>
</evidence>
<dbReference type="Proteomes" id="UP000199501">
    <property type="component" value="Unassembled WGS sequence"/>
</dbReference>
<organism evidence="2 3">
    <name type="scientific">Actinokineospora iranica</name>
    <dbReference type="NCBI Taxonomy" id="1271860"/>
    <lineage>
        <taxon>Bacteria</taxon>
        <taxon>Bacillati</taxon>
        <taxon>Actinomycetota</taxon>
        <taxon>Actinomycetes</taxon>
        <taxon>Pseudonocardiales</taxon>
        <taxon>Pseudonocardiaceae</taxon>
        <taxon>Actinokineospora</taxon>
    </lineage>
</organism>